<accession>A0A0Q9YLY6</accession>
<feature type="domain" description="Type 4 fimbrial biogenesis protein PilX N-terminal" evidence="2">
    <location>
        <begin position="19"/>
        <end position="65"/>
    </location>
</feature>
<name>A0A0Q9YLY6_9GAMM</name>
<reference evidence="3" key="1">
    <citation type="submission" date="2015-09" db="EMBL/GenBank/DDBJ databases">
        <title>Draft Genome Sequences of Two Novel Amoeba-resistant Intranuclear Bacteria, Candidatus Berkiella cookevillensis and Candidatus Berkiella aquae.</title>
        <authorList>
            <person name="Mehari Y.T."/>
            <person name="Arivett B.A."/>
            <person name="Farone A.L."/>
            <person name="Gunderson J.H."/>
            <person name="Farone M.B."/>
        </authorList>
    </citation>
    <scope>NUCLEOTIDE SEQUENCE [LARGE SCALE GENOMIC DNA]</scope>
    <source>
        <strain evidence="3">CC99</strain>
    </source>
</reference>
<evidence type="ECO:0000256" key="1">
    <source>
        <dbReference type="SAM" id="Phobius"/>
    </source>
</evidence>
<comment type="caution">
    <text evidence="3">The sequence shown here is derived from an EMBL/GenBank/DDBJ whole genome shotgun (WGS) entry which is preliminary data.</text>
</comment>
<evidence type="ECO:0000313" key="3">
    <source>
        <dbReference type="EMBL" id="KRG17655.1"/>
    </source>
</evidence>
<feature type="transmembrane region" description="Helical" evidence="1">
    <location>
        <begin position="21"/>
        <end position="41"/>
    </location>
</feature>
<organism evidence="3">
    <name type="scientific">Candidatus Berkiella cookevillensis</name>
    <dbReference type="NCBI Taxonomy" id="437022"/>
    <lineage>
        <taxon>Bacteria</taxon>
        <taxon>Pseudomonadati</taxon>
        <taxon>Pseudomonadota</taxon>
        <taxon>Gammaproteobacteria</taxon>
        <taxon>Candidatus Berkiellales</taxon>
        <taxon>Candidatus Berkiellaceae</taxon>
        <taxon>Candidatus Berkiella</taxon>
    </lineage>
</organism>
<proteinExistence type="predicted"/>
<sequence length="134" mass="15097">MVGTRVGNTIKGINKQKISGSVLIVVLLLSLVVSMMVMISLETSVLQTKISRNYQNEVLNFMSAEQSLQRLENKVLQEAYHTSNDVGELEKLQFVPETLEFGERQGVTYYQLDIQQKNLEGAQTHLQSVVAIRQ</sequence>
<keyword evidence="1" id="KW-1133">Transmembrane helix</keyword>
<dbReference type="EMBL" id="LKHV01000013">
    <property type="protein sequence ID" value="KRG17655.1"/>
    <property type="molecule type" value="Genomic_DNA"/>
</dbReference>
<evidence type="ECO:0000259" key="2">
    <source>
        <dbReference type="Pfam" id="PF14341"/>
    </source>
</evidence>
<dbReference type="InterPro" id="IPR025746">
    <property type="entry name" value="PilX_N_dom"/>
</dbReference>
<dbReference type="Pfam" id="PF14341">
    <property type="entry name" value="PilX_N"/>
    <property type="match status" value="1"/>
</dbReference>
<gene>
    <name evidence="3" type="ORF">CC99x_02114</name>
</gene>
<keyword evidence="1" id="KW-0472">Membrane</keyword>
<protein>
    <recommendedName>
        <fullName evidence="2">Type 4 fimbrial biogenesis protein PilX N-terminal domain-containing protein</fullName>
    </recommendedName>
</protein>
<dbReference type="AlphaFoldDB" id="A0A0Q9YLY6"/>
<keyword evidence="1" id="KW-0812">Transmembrane</keyword>
<dbReference type="STRING" id="437022.CC99x_02114"/>